<keyword evidence="2" id="KW-1185">Reference proteome</keyword>
<evidence type="ECO:0000313" key="2">
    <source>
        <dbReference type="Proteomes" id="UP001233999"/>
    </source>
</evidence>
<accession>A0AAD8A8Q9</accession>
<protein>
    <submittedName>
        <fullName evidence="1">Uncharacterized protein</fullName>
    </submittedName>
</protein>
<proteinExistence type="predicted"/>
<comment type="caution">
    <text evidence="1">The sequence shown here is derived from an EMBL/GenBank/DDBJ whole genome shotgun (WGS) entry which is preliminary data.</text>
</comment>
<sequence>ALMSLASTTIGGGNKASYAEFSLVVINTVPAKTELRKICCKKKKKGRPKLTWKENTKTLIQARGLCIVDSQDPKLTWKENTKTLIQARGLCIEDSQDHRLWRFGMGRRQQLSCFNVLLSPPKKPKLIQLPPVGMSAKQQLGHQLRPASSRLVN</sequence>
<reference evidence="1" key="1">
    <citation type="journal article" date="2023" name="IScience">
        <title>Live-bearing cockroach genome reveals convergent evolutionary mechanisms linked to viviparity in insects and beyond.</title>
        <authorList>
            <person name="Fouks B."/>
            <person name="Harrison M.C."/>
            <person name="Mikhailova A.A."/>
            <person name="Marchal E."/>
            <person name="English S."/>
            <person name="Carruthers M."/>
            <person name="Jennings E.C."/>
            <person name="Chiamaka E.L."/>
            <person name="Frigard R.A."/>
            <person name="Pippel M."/>
            <person name="Attardo G.M."/>
            <person name="Benoit J.B."/>
            <person name="Bornberg-Bauer E."/>
            <person name="Tobe S.S."/>
        </authorList>
    </citation>
    <scope>NUCLEOTIDE SEQUENCE</scope>
    <source>
        <strain evidence="1">Stay&amp;Tobe</strain>
    </source>
</reference>
<name>A0AAD8A8Q9_DIPPU</name>
<dbReference type="EMBL" id="JASPKZ010003445">
    <property type="protein sequence ID" value="KAJ9593363.1"/>
    <property type="molecule type" value="Genomic_DNA"/>
</dbReference>
<reference evidence="1" key="2">
    <citation type="submission" date="2023-05" db="EMBL/GenBank/DDBJ databases">
        <authorList>
            <person name="Fouks B."/>
        </authorList>
    </citation>
    <scope>NUCLEOTIDE SEQUENCE</scope>
    <source>
        <strain evidence="1">Stay&amp;Tobe</strain>
        <tissue evidence="1">Testes</tissue>
    </source>
</reference>
<feature type="non-terminal residue" evidence="1">
    <location>
        <position position="153"/>
    </location>
</feature>
<organism evidence="1 2">
    <name type="scientific">Diploptera punctata</name>
    <name type="common">Pacific beetle cockroach</name>
    <dbReference type="NCBI Taxonomy" id="6984"/>
    <lineage>
        <taxon>Eukaryota</taxon>
        <taxon>Metazoa</taxon>
        <taxon>Ecdysozoa</taxon>
        <taxon>Arthropoda</taxon>
        <taxon>Hexapoda</taxon>
        <taxon>Insecta</taxon>
        <taxon>Pterygota</taxon>
        <taxon>Neoptera</taxon>
        <taxon>Polyneoptera</taxon>
        <taxon>Dictyoptera</taxon>
        <taxon>Blattodea</taxon>
        <taxon>Blaberoidea</taxon>
        <taxon>Blaberidae</taxon>
        <taxon>Diplopterinae</taxon>
        <taxon>Diploptera</taxon>
    </lineage>
</organism>
<gene>
    <name evidence="1" type="ORF">L9F63_015067</name>
</gene>
<feature type="non-terminal residue" evidence="1">
    <location>
        <position position="1"/>
    </location>
</feature>
<dbReference type="AlphaFoldDB" id="A0AAD8A8Q9"/>
<dbReference type="Proteomes" id="UP001233999">
    <property type="component" value="Unassembled WGS sequence"/>
</dbReference>
<evidence type="ECO:0000313" key="1">
    <source>
        <dbReference type="EMBL" id="KAJ9593363.1"/>
    </source>
</evidence>